<name>A0A0Q9YJ02_9BACI</name>
<keyword evidence="1" id="KW-0812">Transmembrane</keyword>
<evidence type="ECO:0000313" key="2">
    <source>
        <dbReference type="EMBL" id="KRG16996.1"/>
    </source>
</evidence>
<dbReference type="Proteomes" id="UP000053881">
    <property type="component" value="Unassembled WGS sequence"/>
</dbReference>
<sequence>MIGILLYSFYTVILMEMKKTISTNGGRGEIMIQTRITETVYVFCIYVLKLVYLNLLWFLFTLLGLGIFGIFPATVALCKIQQQWLTQKNESSPIFILYWQEYKQNFLRVNMLAITLIVIGFIIYFDLRFFVQKGGMLNQIISLGIYILSVWYLIVLMYILPTYTTYHLKLHKYIQYAFIIGMLNPLKTLGLAVAAGGCGRRNDISIFILSTDFIFGGGESNLFHYHECRWSSYPAGHHA</sequence>
<feature type="transmembrane region" description="Helical" evidence="1">
    <location>
        <begin position="137"/>
        <end position="161"/>
    </location>
</feature>
<dbReference type="Pfam" id="PF04854">
    <property type="entry name" value="DUF624"/>
    <property type="match status" value="1"/>
</dbReference>
<keyword evidence="1" id="KW-0472">Membrane</keyword>
<keyword evidence="1" id="KW-1133">Transmembrane helix</keyword>
<dbReference type="InterPro" id="IPR006938">
    <property type="entry name" value="DUF624"/>
</dbReference>
<feature type="transmembrane region" description="Helical" evidence="1">
    <location>
        <begin position="173"/>
        <end position="195"/>
    </location>
</feature>
<dbReference type="AlphaFoldDB" id="A0A0Q9YJ02"/>
<gene>
    <name evidence="2" type="ORF">ACA29_01725</name>
</gene>
<evidence type="ECO:0000313" key="3">
    <source>
        <dbReference type="Proteomes" id="UP000053881"/>
    </source>
</evidence>
<accession>A0A0Q9YJ02</accession>
<reference evidence="2 3" key="1">
    <citation type="submission" date="2015-06" db="EMBL/GenBank/DDBJ databases">
        <title>Genome sequencing project of Bacillus galactosidilyticus PL133.</title>
        <authorList>
            <person name="Gaiero J."/>
            <person name="Nicol R."/>
            <person name="Habash M."/>
        </authorList>
    </citation>
    <scope>NUCLEOTIDE SEQUENCE [LARGE SCALE GENOMIC DNA]</scope>
    <source>
        <strain evidence="2 3">PL133</strain>
    </source>
</reference>
<proteinExistence type="predicted"/>
<evidence type="ECO:0008006" key="4">
    <source>
        <dbReference type="Google" id="ProtNLM"/>
    </source>
</evidence>
<protein>
    <recommendedName>
        <fullName evidence="4">DUF624 domain-containing protein</fullName>
    </recommendedName>
</protein>
<comment type="caution">
    <text evidence="2">The sequence shown here is derived from an EMBL/GenBank/DDBJ whole genome shotgun (WGS) entry which is preliminary data.</text>
</comment>
<dbReference type="EMBL" id="LGPB01000017">
    <property type="protein sequence ID" value="KRG16996.1"/>
    <property type="molecule type" value="Genomic_DNA"/>
</dbReference>
<evidence type="ECO:0000256" key="1">
    <source>
        <dbReference type="SAM" id="Phobius"/>
    </source>
</evidence>
<feature type="transmembrane region" description="Helical" evidence="1">
    <location>
        <begin position="55"/>
        <end position="78"/>
    </location>
</feature>
<dbReference type="PATRIC" id="fig|217031.4.peg.607"/>
<organism evidence="2 3">
    <name type="scientific">Lederbergia galactosidilytica</name>
    <dbReference type="NCBI Taxonomy" id="217031"/>
    <lineage>
        <taxon>Bacteria</taxon>
        <taxon>Bacillati</taxon>
        <taxon>Bacillota</taxon>
        <taxon>Bacilli</taxon>
        <taxon>Bacillales</taxon>
        <taxon>Bacillaceae</taxon>
        <taxon>Lederbergia</taxon>
    </lineage>
</organism>
<feature type="transmembrane region" description="Helical" evidence="1">
    <location>
        <begin position="106"/>
        <end position="125"/>
    </location>
</feature>